<dbReference type="EMBL" id="JARK01001439">
    <property type="protein sequence ID" value="EYC01955.1"/>
    <property type="molecule type" value="Genomic_DNA"/>
</dbReference>
<dbReference type="AlphaFoldDB" id="A0A016TH21"/>
<accession>A0A016TH21</accession>
<name>A0A016TH21_9BILA</name>
<reference evidence="2" key="1">
    <citation type="journal article" date="2015" name="Nat. Genet.">
        <title>The genome and transcriptome of the zoonotic hookworm Ancylostoma ceylanicum identify infection-specific gene families.</title>
        <authorList>
            <person name="Schwarz E.M."/>
            <person name="Hu Y."/>
            <person name="Antoshechkin I."/>
            <person name="Miller M.M."/>
            <person name="Sternberg P.W."/>
            <person name="Aroian R.V."/>
        </authorList>
    </citation>
    <scope>NUCLEOTIDE SEQUENCE</scope>
    <source>
        <strain evidence="2">HY135</strain>
    </source>
</reference>
<organism evidence="1 2">
    <name type="scientific">Ancylostoma ceylanicum</name>
    <dbReference type="NCBI Taxonomy" id="53326"/>
    <lineage>
        <taxon>Eukaryota</taxon>
        <taxon>Metazoa</taxon>
        <taxon>Ecdysozoa</taxon>
        <taxon>Nematoda</taxon>
        <taxon>Chromadorea</taxon>
        <taxon>Rhabditida</taxon>
        <taxon>Rhabditina</taxon>
        <taxon>Rhabditomorpha</taxon>
        <taxon>Strongyloidea</taxon>
        <taxon>Ancylostomatidae</taxon>
        <taxon>Ancylostomatinae</taxon>
        <taxon>Ancylostoma</taxon>
    </lineage>
</organism>
<dbReference type="Proteomes" id="UP000024635">
    <property type="component" value="Unassembled WGS sequence"/>
</dbReference>
<evidence type="ECO:0000313" key="2">
    <source>
        <dbReference type="Proteomes" id="UP000024635"/>
    </source>
</evidence>
<comment type="caution">
    <text evidence="1">The sequence shown here is derived from an EMBL/GenBank/DDBJ whole genome shotgun (WGS) entry which is preliminary data.</text>
</comment>
<sequence>MGRSECVYFQENHFGCQHMNTVSPIKCYLSILCASEKIIRAIQLISLSKQLSSHLHSCFGEISAGALLEVLEECGQHLERLQRVDVVFLG</sequence>
<keyword evidence="2" id="KW-1185">Reference proteome</keyword>
<gene>
    <name evidence="1" type="primary">Acey_s0103.g3558</name>
    <name evidence="1" type="ORF">Y032_0103g3558</name>
</gene>
<proteinExistence type="predicted"/>
<evidence type="ECO:0000313" key="1">
    <source>
        <dbReference type="EMBL" id="EYC01955.1"/>
    </source>
</evidence>
<protein>
    <submittedName>
        <fullName evidence="1">Uncharacterized protein</fullName>
    </submittedName>
</protein>